<gene>
    <name evidence="7" type="ORF">BWQ96_00136</name>
</gene>
<feature type="region of interest" description="Disordered" evidence="6">
    <location>
        <begin position="1"/>
        <end position="35"/>
    </location>
</feature>
<dbReference type="GO" id="GO:0000124">
    <property type="term" value="C:SAGA complex"/>
    <property type="evidence" value="ECO:0007669"/>
    <property type="project" value="TreeGrafter"/>
</dbReference>
<evidence type="ECO:0000256" key="1">
    <source>
        <dbReference type="ARBA" id="ARBA00004123"/>
    </source>
</evidence>
<dbReference type="PANTHER" id="PTHR13556:SF2">
    <property type="entry name" value="TRANSCRIPTIONAL ADAPTER 3"/>
    <property type="match status" value="1"/>
</dbReference>
<keyword evidence="8" id="KW-1185">Reference proteome</keyword>
<evidence type="ECO:0000256" key="3">
    <source>
        <dbReference type="ARBA" id="ARBA00023015"/>
    </source>
</evidence>
<evidence type="ECO:0000313" key="8">
    <source>
        <dbReference type="Proteomes" id="UP000247409"/>
    </source>
</evidence>
<dbReference type="OrthoDB" id="1232at2759"/>
<keyword evidence="5" id="KW-0539">Nucleus</keyword>
<protein>
    <submittedName>
        <fullName evidence="7">Uncharacterized protein</fullName>
    </submittedName>
</protein>
<dbReference type="AlphaFoldDB" id="A0A2V3J6C3"/>
<evidence type="ECO:0000256" key="5">
    <source>
        <dbReference type="ARBA" id="ARBA00023242"/>
    </source>
</evidence>
<evidence type="ECO:0000256" key="4">
    <source>
        <dbReference type="ARBA" id="ARBA00023163"/>
    </source>
</evidence>
<dbReference type="GO" id="GO:0005634">
    <property type="term" value="C:nucleus"/>
    <property type="evidence" value="ECO:0007669"/>
    <property type="project" value="UniProtKB-SubCell"/>
</dbReference>
<dbReference type="GO" id="GO:0006357">
    <property type="term" value="P:regulation of transcription by RNA polymerase II"/>
    <property type="evidence" value="ECO:0007669"/>
    <property type="project" value="TreeGrafter"/>
</dbReference>
<comment type="subcellular location">
    <subcellularLocation>
        <location evidence="1">Nucleus</location>
    </subcellularLocation>
</comment>
<dbReference type="GO" id="GO:0003713">
    <property type="term" value="F:transcription coactivator activity"/>
    <property type="evidence" value="ECO:0007669"/>
    <property type="project" value="TreeGrafter"/>
</dbReference>
<reference evidence="7 8" key="1">
    <citation type="journal article" date="2018" name="Mol. Biol. Evol.">
        <title>Analysis of the draft genome of the red seaweed Gracilariopsis chorda provides insights into genome size evolution in Rhodophyta.</title>
        <authorList>
            <person name="Lee J."/>
            <person name="Yang E.C."/>
            <person name="Graf L."/>
            <person name="Yang J.H."/>
            <person name="Qiu H."/>
            <person name="Zel Zion U."/>
            <person name="Chan C.X."/>
            <person name="Stephens T.G."/>
            <person name="Weber A.P.M."/>
            <person name="Boo G.H."/>
            <person name="Boo S.M."/>
            <person name="Kim K.M."/>
            <person name="Shin Y."/>
            <person name="Jung M."/>
            <person name="Lee S.J."/>
            <person name="Yim H.S."/>
            <person name="Lee J.H."/>
            <person name="Bhattacharya D."/>
            <person name="Yoon H.S."/>
        </authorList>
    </citation>
    <scope>NUCLEOTIDE SEQUENCE [LARGE SCALE GENOMIC DNA]</scope>
    <source>
        <strain evidence="7 8">SKKU-2015</strain>
        <tissue evidence="7">Whole body</tissue>
    </source>
</reference>
<keyword evidence="3" id="KW-0805">Transcription regulation</keyword>
<dbReference type="InterPro" id="IPR019340">
    <property type="entry name" value="Histone_AcTrfase_su3"/>
</dbReference>
<evidence type="ECO:0000256" key="6">
    <source>
        <dbReference type="SAM" id="MobiDB-lite"/>
    </source>
</evidence>
<comment type="similarity">
    <text evidence="2">Belongs to the NGG1 family.</text>
</comment>
<proteinExistence type="inferred from homology"/>
<evidence type="ECO:0000256" key="2">
    <source>
        <dbReference type="ARBA" id="ARBA00005330"/>
    </source>
</evidence>
<comment type="caution">
    <text evidence="7">The sequence shown here is derived from an EMBL/GenBank/DDBJ whole genome shotgun (WGS) entry which is preliminary data.</text>
</comment>
<dbReference type="EMBL" id="NBIV01000001">
    <property type="protein sequence ID" value="PXF49976.1"/>
    <property type="molecule type" value="Genomic_DNA"/>
</dbReference>
<dbReference type="Pfam" id="PF10198">
    <property type="entry name" value="Ada3"/>
    <property type="match status" value="1"/>
</dbReference>
<keyword evidence="4" id="KW-0804">Transcription</keyword>
<evidence type="ECO:0000313" key="7">
    <source>
        <dbReference type="EMBL" id="PXF49976.1"/>
    </source>
</evidence>
<feature type="region of interest" description="Disordered" evidence="6">
    <location>
        <begin position="337"/>
        <end position="394"/>
    </location>
</feature>
<feature type="region of interest" description="Disordered" evidence="6">
    <location>
        <begin position="84"/>
        <end position="143"/>
    </location>
</feature>
<name>A0A2V3J6C3_9FLOR</name>
<dbReference type="PANTHER" id="PTHR13556">
    <property type="entry name" value="TRANSCRIPTIONAL ADAPTER 3-RELATED"/>
    <property type="match status" value="1"/>
</dbReference>
<feature type="compositionally biased region" description="Basic and acidic residues" evidence="6">
    <location>
        <begin position="338"/>
        <end position="352"/>
    </location>
</feature>
<accession>A0A2V3J6C3</accession>
<feature type="compositionally biased region" description="Low complexity" evidence="6">
    <location>
        <begin position="94"/>
        <end position="104"/>
    </location>
</feature>
<organism evidence="7 8">
    <name type="scientific">Gracilariopsis chorda</name>
    <dbReference type="NCBI Taxonomy" id="448386"/>
    <lineage>
        <taxon>Eukaryota</taxon>
        <taxon>Rhodophyta</taxon>
        <taxon>Florideophyceae</taxon>
        <taxon>Rhodymeniophycidae</taxon>
        <taxon>Gracilariales</taxon>
        <taxon>Gracilariaceae</taxon>
        <taxon>Gracilariopsis</taxon>
    </lineage>
</organism>
<dbReference type="Proteomes" id="UP000247409">
    <property type="component" value="Unassembled WGS sequence"/>
</dbReference>
<sequence>MLEGHPQPENASSASEESIKVPPPIDLSRIKPGPVALPPDAFDPLKQKPEEWIHFWKVVDEYFQPINLDDVRFLRSIPVNPYGGVHDASLRLPSSVNSSTLSNSERCKNKRDHRRNSSPSTEGGRQNGKINGILKDIPSRNNETNTAVRPEQLSDLQSVTHPHIEADSETWTSSLNSFPYTQRLIAALIDENPSSTTAPQSLSARSSRTTHLMEDSLYTGPGTEAEVRSFQAAFETRVKLELIENGLLDEQKDSELETAIRQQQWTLRDFKMINRMRKTSLYTRIIGKELRQQAYAREIKRHDDHVEMAFLEKMIGNMKKNKKSRSRYQKMMQRMFGRYKEHDKISKGKKGIDTVTNGRLISSGEEKRPAAKKKKRKSDVHPSISTKAAKRGSH</sequence>